<dbReference type="Gene3D" id="1.10.8.20">
    <property type="entry name" value="N-terminal domain of phosphatidylinositol transfer protein sec14p"/>
    <property type="match status" value="1"/>
</dbReference>
<name>A0A087USH0_STEMI</name>
<dbReference type="PANTHER" id="PTHR10174:SF208">
    <property type="entry name" value="CRAL-TRIO DOMAIN-CONTAINING PROTEIN DDB_G0278031"/>
    <property type="match status" value="1"/>
</dbReference>
<dbReference type="SUPFAM" id="SSF46938">
    <property type="entry name" value="CRAL/TRIO N-terminal domain"/>
    <property type="match status" value="1"/>
</dbReference>
<dbReference type="OMA" id="WIWFITI"/>
<dbReference type="GO" id="GO:1902936">
    <property type="term" value="F:phosphatidylinositol bisphosphate binding"/>
    <property type="evidence" value="ECO:0007669"/>
    <property type="project" value="TreeGrafter"/>
</dbReference>
<gene>
    <name evidence="1" type="ORF">X975_23265</name>
</gene>
<accession>A0A087USH0</accession>
<dbReference type="EMBL" id="KK121355">
    <property type="protein sequence ID" value="KFM80309.1"/>
    <property type="molecule type" value="Genomic_DNA"/>
</dbReference>
<dbReference type="InterPro" id="IPR036865">
    <property type="entry name" value="CRAL-TRIO_dom_sf"/>
</dbReference>
<organism evidence="1 2">
    <name type="scientific">Stegodyphus mimosarum</name>
    <name type="common">African social velvet spider</name>
    <dbReference type="NCBI Taxonomy" id="407821"/>
    <lineage>
        <taxon>Eukaryota</taxon>
        <taxon>Metazoa</taxon>
        <taxon>Ecdysozoa</taxon>
        <taxon>Arthropoda</taxon>
        <taxon>Chelicerata</taxon>
        <taxon>Arachnida</taxon>
        <taxon>Araneae</taxon>
        <taxon>Araneomorphae</taxon>
        <taxon>Entelegynae</taxon>
        <taxon>Eresoidea</taxon>
        <taxon>Eresidae</taxon>
        <taxon>Stegodyphus</taxon>
    </lineage>
</organism>
<dbReference type="GO" id="GO:0016020">
    <property type="term" value="C:membrane"/>
    <property type="evidence" value="ECO:0007669"/>
    <property type="project" value="TreeGrafter"/>
</dbReference>
<dbReference type="Proteomes" id="UP000054359">
    <property type="component" value="Unassembled WGS sequence"/>
</dbReference>
<dbReference type="PANTHER" id="PTHR10174">
    <property type="entry name" value="ALPHA-TOCOPHEROL TRANSFER PROTEIN-RELATED"/>
    <property type="match status" value="1"/>
</dbReference>
<evidence type="ECO:0000313" key="2">
    <source>
        <dbReference type="Proteomes" id="UP000054359"/>
    </source>
</evidence>
<keyword evidence="2" id="KW-1185">Reference proteome</keyword>
<sequence length="213" mass="24739">MPALKSTLEDDGVNILPFDMDYVPEFFKKKAEIELNETPGLVEQSIKQIREMIKDDEDLAAIEMEDMYLLVFLRFNKFNLPQSFSHLKIFDNFRKQNPEMFKKISFEECVKGITSEMITFLPWRCPDGCAILLVQLDKWNPDELSVEALKRLLLVYIGQSLRSPMTQISGIKIIADVKSNPIKHLKYCTPENLYLLYYGGKQCAPARYISFHI</sequence>
<reference evidence="1 2" key="1">
    <citation type="submission" date="2013-11" db="EMBL/GenBank/DDBJ databases">
        <title>Genome sequencing of Stegodyphus mimosarum.</title>
        <authorList>
            <person name="Bechsgaard J."/>
        </authorList>
    </citation>
    <scope>NUCLEOTIDE SEQUENCE [LARGE SCALE GENOMIC DNA]</scope>
</reference>
<dbReference type="OrthoDB" id="75724at2759"/>
<dbReference type="Gene3D" id="3.40.525.10">
    <property type="entry name" value="CRAL-TRIO lipid binding domain"/>
    <property type="match status" value="1"/>
</dbReference>
<dbReference type="AlphaFoldDB" id="A0A087USH0"/>
<protein>
    <submittedName>
        <fullName evidence="1">Clavesin-1</fullName>
    </submittedName>
</protein>
<proteinExistence type="predicted"/>
<dbReference type="InterPro" id="IPR036273">
    <property type="entry name" value="CRAL/TRIO_N_dom_sf"/>
</dbReference>
<feature type="non-terminal residue" evidence="1">
    <location>
        <position position="213"/>
    </location>
</feature>
<dbReference type="SUPFAM" id="SSF52087">
    <property type="entry name" value="CRAL/TRIO domain"/>
    <property type="match status" value="1"/>
</dbReference>
<evidence type="ECO:0000313" key="1">
    <source>
        <dbReference type="EMBL" id="KFM80309.1"/>
    </source>
</evidence>
<dbReference type="STRING" id="407821.A0A087USH0"/>